<dbReference type="InterPro" id="IPR029044">
    <property type="entry name" value="Nucleotide-diphossugar_trans"/>
</dbReference>
<reference evidence="2 3" key="1">
    <citation type="journal article" date="2008" name="Nature">
        <title>The genome of Laccaria bicolor provides insights into mycorrhizal symbiosis.</title>
        <authorList>
            <person name="Martin F."/>
            <person name="Aerts A."/>
            <person name="Ahren D."/>
            <person name="Brun A."/>
            <person name="Danchin E.G.J."/>
            <person name="Duchaussoy F."/>
            <person name="Gibon J."/>
            <person name="Kohler A."/>
            <person name="Lindquist E."/>
            <person name="Pereda V."/>
            <person name="Salamov A."/>
            <person name="Shapiro H.J."/>
            <person name="Wuyts J."/>
            <person name="Blaudez D."/>
            <person name="Buee M."/>
            <person name="Brokstein P."/>
            <person name="Canbaeck B."/>
            <person name="Cohen D."/>
            <person name="Courty P.E."/>
            <person name="Coutinho P.M."/>
            <person name="Delaruelle C."/>
            <person name="Detter J.C."/>
            <person name="Deveau A."/>
            <person name="DiFazio S."/>
            <person name="Duplessis S."/>
            <person name="Fraissinet-Tachet L."/>
            <person name="Lucic E."/>
            <person name="Frey-Klett P."/>
            <person name="Fourrey C."/>
            <person name="Feussner I."/>
            <person name="Gay G."/>
            <person name="Grimwood J."/>
            <person name="Hoegger P.J."/>
            <person name="Jain P."/>
            <person name="Kilaru S."/>
            <person name="Labbe J."/>
            <person name="Lin Y.C."/>
            <person name="Legue V."/>
            <person name="Le Tacon F."/>
            <person name="Marmeisse R."/>
            <person name="Melayah D."/>
            <person name="Montanini B."/>
            <person name="Muratet M."/>
            <person name="Nehls U."/>
            <person name="Niculita-Hirzel H."/>
            <person name="Oudot-Le Secq M.P."/>
            <person name="Peter M."/>
            <person name="Quesneville H."/>
            <person name="Rajashekar B."/>
            <person name="Reich M."/>
            <person name="Rouhier N."/>
            <person name="Schmutz J."/>
            <person name="Yin T."/>
            <person name="Chalot M."/>
            <person name="Henrissat B."/>
            <person name="Kuees U."/>
            <person name="Lucas S."/>
            <person name="Van de Peer Y."/>
            <person name="Podila G.K."/>
            <person name="Polle A."/>
            <person name="Pukkila P.J."/>
            <person name="Richardson P.M."/>
            <person name="Rouze P."/>
            <person name="Sanders I.R."/>
            <person name="Stajich J.E."/>
            <person name="Tunlid A."/>
            <person name="Tuskan G."/>
            <person name="Grigoriev I.V."/>
        </authorList>
    </citation>
    <scope>NUCLEOTIDE SEQUENCE [LARGE SCALE GENOMIC DNA]</scope>
    <source>
        <strain evidence="3">S238N-H82 / ATCC MYA-4686</strain>
    </source>
</reference>
<keyword evidence="1" id="KW-0812">Transmembrane</keyword>
<dbReference type="KEGG" id="lbc:LACBIDRAFT_334124"/>
<sequence>MWFFQDSTYEPLSQANPPTRHVQKGYFALGGLTLLLGVIAIWRILSPNAVYTALDNYQRINPHPVALESESTSISSSSNRAVVSTLYSDSYAIGVAVLGYSIRSANISARLILPYLEKRVSTNALCIVRAAGWEPHPVAFIPPPHHGKGVHPRFGDQYTKLNIWTFDQIGIESLVYLDADTLVLRNFEELFELGFSFAAVPDVYGGRRGFIISFNAGVLAIKPSTEVFQDMRRNMETARYPPTEAEQAFLNVYYGAKGVRLPYVYNMNLAIKKRSSALWGELVDEGKIVHYTLHKPFSGTVQGVSTREEEERRITEAEMKEDGCFAEEFGWWRAAYNGLMLDKGSDIERCRPQLAITS</sequence>
<dbReference type="SUPFAM" id="SSF53448">
    <property type="entry name" value="Nucleotide-diphospho-sugar transferases"/>
    <property type="match status" value="1"/>
</dbReference>
<dbReference type="Proteomes" id="UP000001194">
    <property type="component" value="Unassembled WGS sequence"/>
</dbReference>
<keyword evidence="1" id="KW-0472">Membrane</keyword>
<protein>
    <submittedName>
        <fullName evidence="2">Glycosyltransferase family 8 protein</fullName>
    </submittedName>
</protein>
<evidence type="ECO:0000313" key="3">
    <source>
        <dbReference type="Proteomes" id="UP000001194"/>
    </source>
</evidence>
<dbReference type="HOGENOM" id="CLU_077164_0_0_1"/>
<dbReference type="PANTHER" id="PTHR11183">
    <property type="entry name" value="GLYCOGENIN SUBFAMILY MEMBER"/>
    <property type="match status" value="1"/>
</dbReference>
<dbReference type="InParanoid" id="B0DY59"/>
<keyword evidence="2" id="KW-0808">Transferase</keyword>
<dbReference type="OrthoDB" id="2014201at2759"/>
<dbReference type="InterPro" id="IPR050587">
    <property type="entry name" value="GNT1/Glycosyltrans_8"/>
</dbReference>
<keyword evidence="1" id="KW-1133">Transmembrane helix</keyword>
<organism evidence="3">
    <name type="scientific">Laccaria bicolor (strain S238N-H82 / ATCC MYA-4686)</name>
    <name type="common">Bicoloured deceiver</name>
    <name type="synonym">Laccaria laccata var. bicolor</name>
    <dbReference type="NCBI Taxonomy" id="486041"/>
    <lineage>
        <taxon>Eukaryota</taxon>
        <taxon>Fungi</taxon>
        <taxon>Dikarya</taxon>
        <taxon>Basidiomycota</taxon>
        <taxon>Agaricomycotina</taxon>
        <taxon>Agaricomycetes</taxon>
        <taxon>Agaricomycetidae</taxon>
        <taxon>Agaricales</taxon>
        <taxon>Agaricineae</taxon>
        <taxon>Hydnangiaceae</taxon>
        <taxon>Laccaria</taxon>
    </lineage>
</organism>
<dbReference type="RefSeq" id="XP_001888895.1">
    <property type="nucleotide sequence ID" value="XM_001888860.1"/>
</dbReference>
<feature type="transmembrane region" description="Helical" evidence="1">
    <location>
        <begin position="26"/>
        <end position="45"/>
    </location>
</feature>
<dbReference type="STRING" id="486041.B0DY59"/>
<proteinExistence type="predicted"/>
<name>B0DY59_LACBS</name>
<keyword evidence="3" id="KW-1185">Reference proteome</keyword>
<dbReference type="AlphaFoldDB" id="B0DY59"/>
<evidence type="ECO:0000313" key="2">
    <source>
        <dbReference type="EMBL" id="EDR00503.1"/>
    </source>
</evidence>
<accession>B0DY59</accession>
<evidence type="ECO:0000256" key="1">
    <source>
        <dbReference type="SAM" id="Phobius"/>
    </source>
</evidence>
<dbReference type="InterPro" id="IPR002495">
    <property type="entry name" value="Glyco_trans_8"/>
</dbReference>
<dbReference type="EMBL" id="DS547149">
    <property type="protein sequence ID" value="EDR00503.1"/>
    <property type="molecule type" value="Genomic_DNA"/>
</dbReference>
<dbReference type="GeneID" id="6084538"/>
<dbReference type="Gene3D" id="3.90.550.10">
    <property type="entry name" value="Spore Coat Polysaccharide Biosynthesis Protein SpsA, Chain A"/>
    <property type="match status" value="1"/>
</dbReference>
<gene>
    <name evidence="2" type="ORF">LACBIDRAFT_334124</name>
</gene>
<dbReference type="GO" id="GO:0016757">
    <property type="term" value="F:glycosyltransferase activity"/>
    <property type="evidence" value="ECO:0007669"/>
    <property type="project" value="InterPro"/>
</dbReference>
<dbReference type="Pfam" id="PF01501">
    <property type="entry name" value="Glyco_transf_8"/>
    <property type="match status" value="1"/>
</dbReference>